<dbReference type="Proteomes" id="UP000004994">
    <property type="component" value="Chromosome 6"/>
</dbReference>
<dbReference type="InParanoid" id="A0A3Q7GSR8"/>
<evidence type="ECO:0000256" key="1">
    <source>
        <dbReference type="SAM" id="MobiDB-lite"/>
    </source>
</evidence>
<protein>
    <submittedName>
        <fullName evidence="2">Uncharacterized protein</fullName>
    </submittedName>
</protein>
<sequence>MIWFCRWSSPSLCVKAPFGGICLVFASSMAKDGIRRLIEKMRQGASRQLSSRRGRLDGTLGSRGEGEERGSSFCGGALTGSH</sequence>
<dbReference type="EnsemblPlants" id="Solyc06g050480.1.1">
    <property type="protein sequence ID" value="Solyc06g050480.1.1.1"/>
    <property type="gene ID" value="Solyc06g050480.1"/>
</dbReference>
<accession>A0A3Q7GSR8</accession>
<evidence type="ECO:0000313" key="2">
    <source>
        <dbReference type="EnsemblPlants" id="Solyc06g050480.1.1.1"/>
    </source>
</evidence>
<organism evidence="2">
    <name type="scientific">Solanum lycopersicum</name>
    <name type="common">Tomato</name>
    <name type="synonym">Lycopersicon esculentum</name>
    <dbReference type="NCBI Taxonomy" id="4081"/>
    <lineage>
        <taxon>Eukaryota</taxon>
        <taxon>Viridiplantae</taxon>
        <taxon>Streptophyta</taxon>
        <taxon>Embryophyta</taxon>
        <taxon>Tracheophyta</taxon>
        <taxon>Spermatophyta</taxon>
        <taxon>Magnoliopsida</taxon>
        <taxon>eudicotyledons</taxon>
        <taxon>Gunneridae</taxon>
        <taxon>Pentapetalae</taxon>
        <taxon>asterids</taxon>
        <taxon>lamiids</taxon>
        <taxon>Solanales</taxon>
        <taxon>Solanaceae</taxon>
        <taxon>Solanoideae</taxon>
        <taxon>Solaneae</taxon>
        <taxon>Solanum</taxon>
        <taxon>Solanum subgen. Lycopersicon</taxon>
    </lineage>
</organism>
<dbReference type="Gramene" id="Solyc06g050480.1.1">
    <property type="protein sequence ID" value="Solyc06g050480.1.1.1"/>
    <property type="gene ID" value="Solyc06g050480.1"/>
</dbReference>
<reference evidence="2" key="2">
    <citation type="submission" date="2019-01" db="UniProtKB">
        <authorList>
            <consortium name="EnsemblPlants"/>
        </authorList>
    </citation>
    <scope>IDENTIFICATION</scope>
    <source>
        <strain evidence="2">cv. Heinz 1706</strain>
    </source>
</reference>
<keyword evidence="3" id="KW-1185">Reference proteome</keyword>
<evidence type="ECO:0000313" key="3">
    <source>
        <dbReference type="Proteomes" id="UP000004994"/>
    </source>
</evidence>
<dbReference type="PaxDb" id="4081-Solyc06g050480.1.1"/>
<dbReference type="AlphaFoldDB" id="A0A3Q7GSR8"/>
<feature type="region of interest" description="Disordered" evidence="1">
    <location>
        <begin position="45"/>
        <end position="82"/>
    </location>
</feature>
<proteinExistence type="predicted"/>
<reference evidence="2" key="1">
    <citation type="journal article" date="2012" name="Nature">
        <title>The tomato genome sequence provides insights into fleshy fruit evolution.</title>
        <authorList>
            <consortium name="Tomato Genome Consortium"/>
        </authorList>
    </citation>
    <scope>NUCLEOTIDE SEQUENCE [LARGE SCALE GENOMIC DNA]</scope>
    <source>
        <strain evidence="2">cv. Heinz 1706</strain>
    </source>
</reference>
<name>A0A3Q7GSR8_SOLLC</name>